<dbReference type="GO" id="GO:0046872">
    <property type="term" value="F:metal ion binding"/>
    <property type="evidence" value="ECO:0007669"/>
    <property type="project" value="UniProtKB-KW"/>
</dbReference>
<dbReference type="GO" id="GO:0140492">
    <property type="term" value="F:metal-dependent deubiquitinase activity"/>
    <property type="evidence" value="ECO:0007669"/>
    <property type="project" value="InterPro"/>
</dbReference>
<keyword evidence="4" id="KW-0479">Metal-binding</keyword>
<evidence type="ECO:0000256" key="4">
    <source>
        <dbReference type="ARBA" id="ARBA00022723"/>
    </source>
</evidence>
<evidence type="ECO:0000256" key="9">
    <source>
        <dbReference type="SAM" id="MobiDB-lite"/>
    </source>
</evidence>
<dbReference type="PROSITE" id="PS50249">
    <property type="entry name" value="MPN"/>
    <property type="match status" value="1"/>
</dbReference>
<reference evidence="11 12" key="1">
    <citation type="journal article" date="2021" name="Elife">
        <title>Chloroplast acquisition without the gene transfer in kleptoplastic sea slugs, Plakobranchus ocellatus.</title>
        <authorList>
            <person name="Maeda T."/>
            <person name="Takahashi S."/>
            <person name="Yoshida T."/>
            <person name="Shimamura S."/>
            <person name="Takaki Y."/>
            <person name="Nagai Y."/>
            <person name="Toyoda A."/>
            <person name="Suzuki Y."/>
            <person name="Arimoto A."/>
            <person name="Ishii H."/>
            <person name="Satoh N."/>
            <person name="Nishiyama T."/>
            <person name="Hasebe M."/>
            <person name="Maruyama T."/>
            <person name="Minagawa J."/>
            <person name="Obokata J."/>
            <person name="Shigenobu S."/>
        </authorList>
    </citation>
    <scope>NUCLEOTIDE SEQUENCE [LARGE SCALE GENOMIC DNA]</scope>
</reference>
<keyword evidence="12" id="KW-1185">Reference proteome</keyword>
<dbReference type="PANTHER" id="PTHR12947:SF13">
    <property type="entry name" value="FI19924P1"/>
    <property type="match status" value="1"/>
</dbReference>
<dbReference type="GO" id="GO:0016020">
    <property type="term" value="C:membrane"/>
    <property type="evidence" value="ECO:0007669"/>
    <property type="project" value="TreeGrafter"/>
</dbReference>
<comment type="cofactor">
    <cofactor evidence="1">
        <name>Zn(2+)</name>
        <dbReference type="ChEBI" id="CHEBI:29105"/>
    </cofactor>
</comment>
<dbReference type="Pfam" id="PF08969">
    <property type="entry name" value="USP8_dimer"/>
    <property type="match status" value="1"/>
</dbReference>
<dbReference type="InterPro" id="IPR015063">
    <property type="entry name" value="USP8_dimer"/>
</dbReference>
<dbReference type="CDD" id="cd22249">
    <property type="entry name" value="UDM1_RNF168_RNF169-like"/>
    <property type="match status" value="1"/>
</dbReference>
<evidence type="ECO:0000256" key="8">
    <source>
        <dbReference type="ARBA" id="ARBA00023049"/>
    </source>
</evidence>
<keyword evidence="6" id="KW-0378">Hydrolase</keyword>
<feature type="domain" description="MPN" evidence="10">
    <location>
        <begin position="341"/>
        <end position="469"/>
    </location>
</feature>
<dbReference type="InterPro" id="IPR000555">
    <property type="entry name" value="JAMM/MPN+_dom"/>
</dbReference>
<dbReference type="SMART" id="SM00232">
    <property type="entry name" value="JAB_MPN"/>
    <property type="match status" value="1"/>
</dbReference>
<name>A0AAV4FEN1_9GAST</name>
<feature type="region of interest" description="Disordered" evidence="9">
    <location>
        <begin position="299"/>
        <end position="319"/>
    </location>
</feature>
<gene>
    <name evidence="11" type="ORF">ElyMa_003820900</name>
</gene>
<dbReference type="AlphaFoldDB" id="A0AAV4FEN1"/>
<dbReference type="Proteomes" id="UP000762676">
    <property type="component" value="Unassembled WGS sequence"/>
</dbReference>
<comment type="similarity">
    <text evidence="2">Belongs to the peptidase M67C family.</text>
</comment>
<keyword evidence="3" id="KW-0645">Protease</keyword>
<organism evidence="11 12">
    <name type="scientific">Elysia marginata</name>
    <dbReference type="NCBI Taxonomy" id="1093978"/>
    <lineage>
        <taxon>Eukaryota</taxon>
        <taxon>Metazoa</taxon>
        <taxon>Spiralia</taxon>
        <taxon>Lophotrochozoa</taxon>
        <taxon>Mollusca</taxon>
        <taxon>Gastropoda</taxon>
        <taxon>Heterobranchia</taxon>
        <taxon>Euthyneura</taxon>
        <taxon>Panpulmonata</taxon>
        <taxon>Sacoglossa</taxon>
        <taxon>Placobranchoidea</taxon>
        <taxon>Plakobranchidae</taxon>
        <taxon>Elysia</taxon>
    </lineage>
</organism>
<evidence type="ECO:0000259" key="10">
    <source>
        <dbReference type="PROSITE" id="PS50249"/>
    </source>
</evidence>
<evidence type="ECO:0000256" key="2">
    <source>
        <dbReference type="ARBA" id="ARBA00010981"/>
    </source>
</evidence>
<dbReference type="InterPro" id="IPR037518">
    <property type="entry name" value="MPN"/>
</dbReference>
<dbReference type="SUPFAM" id="SSF102712">
    <property type="entry name" value="JAB1/MPN domain"/>
    <property type="match status" value="1"/>
</dbReference>
<comment type="caution">
    <text evidence="11">The sequence shown here is derived from an EMBL/GenBank/DDBJ whole genome shotgun (WGS) entry which is preliminary data.</text>
</comment>
<dbReference type="GO" id="GO:0006508">
    <property type="term" value="P:proteolysis"/>
    <property type="evidence" value="ECO:0007669"/>
    <property type="project" value="UniProtKB-KW"/>
</dbReference>
<evidence type="ECO:0000256" key="1">
    <source>
        <dbReference type="ARBA" id="ARBA00001947"/>
    </source>
</evidence>
<dbReference type="GO" id="GO:0070536">
    <property type="term" value="P:protein K63-linked deubiquitination"/>
    <property type="evidence" value="ECO:0007669"/>
    <property type="project" value="InterPro"/>
</dbReference>
<dbReference type="SUPFAM" id="SSF140856">
    <property type="entry name" value="USP8 N-terminal domain-like"/>
    <property type="match status" value="1"/>
</dbReference>
<sequence length="510" mass="56852">MPGKLPRQASLSCSGSSPDQRIKLLVEYGSLVEVDKALAIKLYLRSGREMLRMANMYCDDGHFESAFILYSKFITLFVEKLRQHPDYKLAPQTDLADLKRKVKKVFPIAEAIKLKLKARYTEEERLYIEEQQHLAELRAAEEEKRQAALEQQQKEDEELAKRLQEEEEAGVRTEQDRKYLLLREKEEERLQEEEQRKKNQGFASSQVPANAADGHINNGVNASTVAGAATLGGVAGAAVASLPEPAAAIGADRLHLISPPSSAVSGSALPPPPSYSQYLNDIAQDRPQVPDRSLKKNLMTQDTGAASQPVPSIDRSKKPSIDHHMSLGQFGGHVDGRLRKVTVPASLMTQFLLAAESNTRRESETMGILCGKMCQGCFNITTLFIPKQKGGHDSCDMENEEELIFFQDEHNLITLGWIHTHPTQTAFLSSVDLHSHFPWQKMMPEAIAIVCSPKFQETGIFKLTDHGLDVIGACREKGFHPHNKNPPLFEDCSHVEVCETGGVIVEDRRH</sequence>
<feature type="region of interest" description="Disordered" evidence="9">
    <location>
        <begin position="189"/>
        <end position="215"/>
    </location>
</feature>
<dbReference type="GO" id="GO:0005768">
    <property type="term" value="C:endosome"/>
    <property type="evidence" value="ECO:0007669"/>
    <property type="project" value="TreeGrafter"/>
</dbReference>
<protein>
    <submittedName>
        <fullName evidence="11">STAM binding protein</fullName>
    </submittedName>
</protein>
<dbReference type="Gene3D" id="1.20.58.80">
    <property type="entry name" value="Phosphotransferase system, lactose/cellobiose-type IIA subunit"/>
    <property type="match status" value="1"/>
</dbReference>
<feature type="region of interest" description="Disordered" evidence="9">
    <location>
        <begin position="146"/>
        <end position="175"/>
    </location>
</feature>
<dbReference type="InterPro" id="IPR044098">
    <property type="entry name" value="STAMBP/STALP-like_MPN"/>
</dbReference>
<keyword evidence="8" id="KW-0482">Metalloprotease</keyword>
<keyword evidence="7" id="KW-0862">Zinc</keyword>
<dbReference type="Gene3D" id="3.40.140.10">
    <property type="entry name" value="Cytidine Deaminase, domain 2"/>
    <property type="match status" value="1"/>
</dbReference>
<dbReference type="CDD" id="cd08066">
    <property type="entry name" value="MPN_AMSH_like"/>
    <property type="match status" value="1"/>
</dbReference>
<dbReference type="PANTHER" id="PTHR12947">
    <property type="entry name" value="AMSH-LIKE PROTEASE"/>
    <property type="match status" value="1"/>
</dbReference>
<feature type="compositionally biased region" description="Basic and acidic residues" evidence="9">
    <location>
        <begin position="159"/>
        <end position="175"/>
    </location>
</feature>
<keyword evidence="5" id="KW-0833">Ubl conjugation pathway</keyword>
<evidence type="ECO:0000256" key="3">
    <source>
        <dbReference type="ARBA" id="ARBA00022670"/>
    </source>
</evidence>
<proteinExistence type="inferred from homology"/>
<evidence type="ECO:0000256" key="7">
    <source>
        <dbReference type="ARBA" id="ARBA00022833"/>
    </source>
</evidence>
<dbReference type="GO" id="GO:0061578">
    <property type="term" value="F:K63-linked deubiquitinase activity"/>
    <property type="evidence" value="ECO:0007669"/>
    <property type="project" value="InterPro"/>
</dbReference>
<dbReference type="EMBL" id="BMAT01007806">
    <property type="protein sequence ID" value="GFR71717.1"/>
    <property type="molecule type" value="Genomic_DNA"/>
</dbReference>
<dbReference type="Pfam" id="PF01398">
    <property type="entry name" value="JAB"/>
    <property type="match status" value="1"/>
</dbReference>
<evidence type="ECO:0000256" key="6">
    <source>
        <dbReference type="ARBA" id="ARBA00022801"/>
    </source>
</evidence>
<evidence type="ECO:0000313" key="11">
    <source>
        <dbReference type="EMBL" id="GFR71717.1"/>
    </source>
</evidence>
<feature type="compositionally biased region" description="Polar residues" evidence="9">
    <location>
        <begin position="299"/>
        <end position="310"/>
    </location>
</feature>
<evidence type="ECO:0000313" key="12">
    <source>
        <dbReference type="Proteomes" id="UP000762676"/>
    </source>
</evidence>
<evidence type="ECO:0000256" key="5">
    <source>
        <dbReference type="ARBA" id="ARBA00022786"/>
    </source>
</evidence>
<accession>A0AAV4FEN1</accession>